<dbReference type="Pfam" id="PF13614">
    <property type="entry name" value="AAA_31"/>
    <property type="match status" value="1"/>
</dbReference>
<evidence type="ECO:0000256" key="14">
    <source>
        <dbReference type="ARBA" id="ARBA00023137"/>
    </source>
</evidence>
<dbReference type="eggNOG" id="COG0489">
    <property type="taxonomic scope" value="Bacteria"/>
</dbReference>
<dbReference type="HOGENOM" id="CLU_009912_2_1_0"/>
<dbReference type="EC" id="2.7.10.2" evidence="4"/>
<comment type="similarity">
    <text evidence="3">Belongs to the etk/wzc family.</text>
</comment>
<feature type="domain" description="AAA" evidence="18">
    <location>
        <begin position="566"/>
        <end position="694"/>
    </location>
</feature>
<evidence type="ECO:0000256" key="7">
    <source>
        <dbReference type="ARBA" id="ARBA00022679"/>
    </source>
</evidence>
<evidence type="ECO:0000256" key="12">
    <source>
        <dbReference type="ARBA" id="ARBA00022989"/>
    </source>
</evidence>
<proteinExistence type="inferred from homology"/>
<evidence type="ECO:0000256" key="9">
    <source>
        <dbReference type="ARBA" id="ARBA00022741"/>
    </source>
</evidence>
<dbReference type="InterPro" id="IPR032807">
    <property type="entry name" value="GNVR"/>
</dbReference>
<evidence type="ECO:0000256" key="15">
    <source>
        <dbReference type="ARBA" id="ARBA00051245"/>
    </source>
</evidence>
<dbReference type="GO" id="GO:0005886">
    <property type="term" value="C:plasma membrane"/>
    <property type="evidence" value="ECO:0007669"/>
    <property type="project" value="UniProtKB-SubCell"/>
</dbReference>
<evidence type="ECO:0000256" key="10">
    <source>
        <dbReference type="ARBA" id="ARBA00022777"/>
    </source>
</evidence>
<evidence type="ECO:0000256" key="6">
    <source>
        <dbReference type="ARBA" id="ARBA00022519"/>
    </source>
</evidence>
<dbReference type="Pfam" id="PF02706">
    <property type="entry name" value="Wzz"/>
    <property type="match status" value="1"/>
</dbReference>
<dbReference type="OrthoDB" id="9794577at2"/>
<dbReference type="RefSeq" id="WP_011524110.1">
    <property type="nucleotide sequence ID" value="NC_008009.1"/>
</dbReference>
<dbReference type="SUPFAM" id="SSF52540">
    <property type="entry name" value="P-loop containing nucleoside triphosphate hydrolases"/>
    <property type="match status" value="1"/>
</dbReference>
<dbReference type="FunFam" id="3.40.50.300:FF:000527">
    <property type="entry name" value="Tyrosine-protein kinase etk"/>
    <property type="match status" value="1"/>
</dbReference>
<keyword evidence="12 16" id="KW-1133">Transmembrane helix</keyword>
<dbReference type="STRING" id="204669.Acid345_3310"/>
<evidence type="ECO:0000256" key="8">
    <source>
        <dbReference type="ARBA" id="ARBA00022692"/>
    </source>
</evidence>
<dbReference type="GO" id="GO:0042802">
    <property type="term" value="F:identical protein binding"/>
    <property type="evidence" value="ECO:0007669"/>
    <property type="project" value="UniProtKB-ARBA"/>
</dbReference>
<keyword evidence="11" id="KW-0067">ATP-binding</keyword>
<feature type="domain" description="Tyrosine-protein kinase G-rich" evidence="19">
    <location>
        <begin position="403"/>
        <end position="474"/>
    </location>
</feature>
<reference evidence="20 21" key="1">
    <citation type="journal article" date="2009" name="Appl. Environ. Microbiol.">
        <title>Three genomes from the phylum Acidobacteria provide insight into the lifestyles of these microorganisms in soils.</title>
        <authorList>
            <person name="Ward N.L."/>
            <person name="Challacombe J.F."/>
            <person name="Janssen P.H."/>
            <person name="Henrissat B."/>
            <person name="Coutinho P.M."/>
            <person name="Wu M."/>
            <person name="Xie G."/>
            <person name="Haft D.H."/>
            <person name="Sait M."/>
            <person name="Badger J."/>
            <person name="Barabote R.D."/>
            <person name="Bradley B."/>
            <person name="Brettin T.S."/>
            <person name="Brinkac L.M."/>
            <person name="Bruce D."/>
            <person name="Creasy T."/>
            <person name="Daugherty S.C."/>
            <person name="Davidsen T.M."/>
            <person name="DeBoy R.T."/>
            <person name="Detter J.C."/>
            <person name="Dodson R.J."/>
            <person name="Durkin A.S."/>
            <person name="Ganapathy A."/>
            <person name="Gwinn-Giglio M."/>
            <person name="Han C.S."/>
            <person name="Khouri H."/>
            <person name="Kiss H."/>
            <person name="Kothari S.P."/>
            <person name="Madupu R."/>
            <person name="Nelson K.E."/>
            <person name="Nelson W.C."/>
            <person name="Paulsen I."/>
            <person name="Penn K."/>
            <person name="Ren Q."/>
            <person name="Rosovitz M.J."/>
            <person name="Selengut J.D."/>
            <person name="Shrivastava S."/>
            <person name="Sullivan S.A."/>
            <person name="Tapia R."/>
            <person name="Thompson L.S."/>
            <person name="Watkins K.L."/>
            <person name="Yang Q."/>
            <person name="Yu C."/>
            <person name="Zafar N."/>
            <person name="Zhou L."/>
            <person name="Kuske C.R."/>
        </authorList>
    </citation>
    <scope>NUCLEOTIDE SEQUENCE [LARGE SCALE GENOMIC DNA]</scope>
    <source>
        <strain evidence="20 21">Ellin345</strain>
    </source>
</reference>
<dbReference type="PANTHER" id="PTHR32309">
    <property type="entry name" value="TYROSINE-PROTEIN KINASE"/>
    <property type="match status" value="1"/>
</dbReference>
<keyword evidence="21" id="KW-1185">Reference proteome</keyword>
<dbReference type="InterPro" id="IPR027417">
    <property type="entry name" value="P-loop_NTPase"/>
</dbReference>
<dbReference type="GO" id="GO:0004715">
    <property type="term" value="F:non-membrane spanning protein tyrosine kinase activity"/>
    <property type="evidence" value="ECO:0007669"/>
    <property type="project" value="UniProtKB-EC"/>
</dbReference>
<evidence type="ECO:0000259" key="17">
    <source>
        <dbReference type="Pfam" id="PF02706"/>
    </source>
</evidence>
<organism evidence="20 21">
    <name type="scientific">Koribacter versatilis (strain Ellin345)</name>
    <dbReference type="NCBI Taxonomy" id="204669"/>
    <lineage>
        <taxon>Bacteria</taxon>
        <taxon>Pseudomonadati</taxon>
        <taxon>Acidobacteriota</taxon>
        <taxon>Terriglobia</taxon>
        <taxon>Terriglobales</taxon>
        <taxon>Candidatus Korobacteraceae</taxon>
        <taxon>Candidatus Korobacter</taxon>
    </lineage>
</organism>
<evidence type="ECO:0000256" key="2">
    <source>
        <dbReference type="ARBA" id="ARBA00007316"/>
    </source>
</evidence>
<keyword evidence="8 16" id="KW-0812">Transmembrane</keyword>
<evidence type="ECO:0000313" key="20">
    <source>
        <dbReference type="EMBL" id="ABF42311.1"/>
    </source>
</evidence>
<feature type="transmembrane region" description="Helical" evidence="16">
    <location>
        <begin position="47"/>
        <end position="65"/>
    </location>
</feature>
<evidence type="ECO:0000313" key="21">
    <source>
        <dbReference type="Proteomes" id="UP000002432"/>
    </source>
</evidence>
<keyword evidence="9" id="KW-0547">Nucleotide-binding</keyword>
<keyword evidence="10 20" id="KW-0418">Kinase</keyword>
<feature type="domain" description="Polysaccharide chain length determinant N-terminal" evidence="17">
    <location>
        <begin position="31"/>
        <end position="122"/>
    </location>
</feature>
<dbReference type="InterPro" id="IPR050445">
    <property type="entry name" value="Bact_polysacc_biosynth/exp"/>
</dbReference>
<sequence length="756" mass="82982">MSATNLATRKDLLPQNGKGARWQPSESDGQKIDFDGLFRIIVRRRKLLAAGVLLGILLATAYCILKTRRYEGEATVYVHPEGSDVLGSMPDLGLSSGMDWNSQLATQIKILQSDALAWDVVKRLRLDQKPPFAGDKLYTEGSGTWYSHHGLRSLPNEPLSNIGNARRQQLLARFQLGLDVTEVPRTGIVQLRFRSSDPELAAAVVNELAEAYTEHNFQVAYESTIKASDWLAKQLVELKTGIQSSEQQIADYQKTHKIIGTDENNNLTLATLDDVSKQYTDAQADRIMKEAKYRLAKSGNPELIGMLVPDSVLPVLRTQEADIQNQLSQATAIYGPNYPRVVELKKQLAQVNASLAKETRDIEARFSSEYEASLNTENKIKGNFDQHQQEALSKSQNFSEYSRLRREVDTSRDIYDDLLRKLREAGVMASLKAANIDVVDAAPVPIKPVEPAMKLAMALGLIGGLFMGFAGVVVAEAVDQSLKTPDDVELITSLPVIGVIPNTAVGRSSNGRPGRTAVKQEAMGIDVLTRPNSQFSESFRTLRTSIMLSFPSRPPKSLVVTSALPGEGKSTISMNVAGTLVQRGARVLLVDADMRRGRLASRAGAQEGDGLTECLSGLRRWTDVVQDASGIAGLRILSAGVRPPNPAELLSSDKLKEMLEEWQKNFDHVIFDAPPALVVTDAVVLALLCDAVLLVARSGVTHRSALRRSYEMLLHDGIRVAGVILNMYNPAGDYGYYGSNYYSYYHEGEGVKADRD</sequence>
<dbReference type="EMBL" id="CP000360">
    <property type="protein sequence ID" value="ABF42311.1"/>
    <property type="molecule type" value="Genomic_DNA"/>
</dbReference>
<evidence type="ECO:0000256" key="3">
    <source>
        <dbReference type="ARBA" id="ARBA00008883"/>
    </source>
</evidence>
<gene>
    <name evidence="20" type="ordered locus">Acid345_3310</name>
</gene>
<evidence type="ECO:0000256" key="13">
    <source>
        <dbReference type="ARBA" id="ARBA00023136"/>
    </source>
</evidence>
<comment type="subcellular location">
    <subcellularLocation>
        <location evidence="1">Cell inner membrane</location>
        <topology evidence="1">Multi-pass membrane protein</topology>
    </subcellularLocation>
</comment>
<dbReference type="CDD" id="cd05387">
    <property type="entry name" value="BY-kinase"/>
    <property type="match status" value="1"/>
</dbReference>
<dbReference type="AlphaFoldDB" id="Q1ILD9"/>
<evidence type="ECO:0000256" key="11">
    <source>
        <dbReference type="ARBA" id="ARBA00022840"/>
    </source>
</evidence>
<dbReference type="InterPro" id="IPR005702">
    <property type="entry name" value="Wzc-like_C"/>
</dbReference>
<dbReference type="Gene3D" id="3.40.50.300">
    <property type="entry name" value="P-loop containing nucleotide triphosphate hydrolases"/>
    <property type="match status" value="1"/>
</dbReference>
<dbReference type="PANTHER" id="PTHR32309:SF13">
    <property type="entry name" value="FERRIC ENTEROBACTIN TRANSPORT PROTEIN FEPE"/>
    <property type="match status" value="1"/>
</dbReference>
<dbReference type="Pfam" id="PF13807">
    <property type="entry name" value="GNVR"/>
    <property type="match status" value="1"/>
</dbReference>
<dbReference type="eggNOG" id="COG3206">
    <property type="taxonomic scope" value="Bacteria"/>
</dbReference>
<comment type="catalytic activity">
    <reaction evidence="15">
        <text>L-tyrosyl-[protein] + ATP = O-phospho-L-tyrosyl-[protein] + ADP + H(+)</text>
        <dbReference type="Rhea" id="RHEA:10596"/>
        <dbReference type="Rhea" id="RHEA-COMP:10136"/>
        <dbReference type="Rhea" id="RHEA-COMP:20101"/>
        <dbReference type="ChEBI" id="CHEBI:15378"/>
        <dbReference type="ChEBI" id="CHEBI:30616"/>
        <dbReference type="ChEBI" id="CHEBI:46858"/>
        <dbReference type="ChEBI" id="CHEBI:61978"/>
        <dbReference type="ChEBI" id="CHEBI:456216"/>
        <dbReference type="EC" id="2.7.10.2"/>
    </reaction>
</comment>
<dbReference type="EnsemblBacteria" id="ABF42311">
    <property type="protein sequence ID" value="ABF42311"/>
    <property type="gene ID" value="Acid345_3310"/>
</dbReference>
<dbReference type="Proteomes" id="UP000002432">
    <property type="component" value="Chromosome"/>
</dbReference>
<dbReference type="NCBIfam" id="TIGR01007">
    <property type="entry name" value="eps_fam"/>
    <property type="match status" value="1"/>
</dbReference>
<evidence type="ECO:0000256" key="16">
    <source>
        <dbReference type="SAM" id="Phobius"/>
    </source>
</evidence>
<evidence type="ECO:0000256" key="1">
    <source>
        <dbReference type="ARBA" id="ARBA00004429"/>
    </source>
</evidence>
<dbReference type="InterPro" id="IPR025669">
    <property type="entry name" value="AAA_dom"/>
</dbReference>
<name>Q1ILD9_KORVE</name>
<dbReference type="GO" id="GO:0005524">
    <property type="term" value="F:ATP binding"/>
    <property type="evidence" value="ECO:0007669"/>
    <property type="project" value="UniProtKB-KW"/>
</dbReference>
<evidence type="ECO:0000256" key="4">
    <source>
        <dbReference type="ARBA" id="ARBA00011903"/>
    </source>
</evidence>
<dbReference type="InterPro" id="IPR003856">
    <property type="entry name" value="LPS_length_determ_N"/>
</dbReference>
<keyword evidence="6" id="KW-0997">Cell inner membrane</keyword>
<dbReference type="KEGG" id="aba:Acid345_3310"/>
<accession>Q1ILD9</accession>
<protein>
    <recommendedName>
        <fullName evidence="4">non-specific protein-tyrosine kinase</fullName>
        <ecNumber evidence="4">2.7.10.2</ecNumber>
    </recommendedName>
</protein>
<keyword evidence="14 20" id="KW-0829">Tyrosine-protein kinase</keyword>
<comment type="similarity">
    <text evidence="2">Belongs to the CpsD/CapB family.</text>
</comment>
<keyword evidence="7" id="KW-0808">Transferase</keyword>
<evidence type="ECO:0000259" key="18">
    <source>
        <dbReference type="Pfam" id="PF13614"/>
    </source>
</evidence>
<keyword evidence="13 16" id="KW-0472">Membrane</keyword>
<keyword evidence="5" id="KW-1003">Cell membrane</keyword>
<evidence type="ECO:0000256" key="5">
    <source>
        <dbReference type="ARBA" id="ARBA00022475"/>
    </source>
</evidence>
<evidence type="ECO:0000259" key="19">
    <source>
        <dbReference type="Pfam" id="PF13807"/>
    </source>
</evidence>